<organism evidence="8 9">
    <name type="scientific">Cupriavidus metallidurans (strain ATCC 43123 / DSM 2839 / NBRC 102507 / CH34)</name>
    <name type="common">Ralstonia metallidurans</name>
    <dbReference type="NCBI Taxonomy" id="266264"/>
    <lineage>
        <taxon>Bacteria</taxon>
        <taxon>Pseudomonadati</taxon>
        <taxon>Pseudomonadota</taxon>
        <taxon>Betaproteobacteria</taxon>
        <taxon>Burkholderiales</taxon>
        <taxon>Burkholderiaceae</taxon>
        <taxon>Cupriavidus</taxon>
    </lineage>
</organism>
<evidence type="ECO:0008006" key="10">
    <source>
        <dbReference type="Google" id="ProtNLM"/>
    </source>
</evidence>
<keyword evidence="3" id="KW-1003">Cell membrane</keyword>
<dbReference type="RefSeq" id="WP_011518588.1">
    <property type="nucleotide sequence ID" value="NC_007974.2"/>
</dbReference>
<keyword evidence="6 7" id="KW-0472">Membrane</keyword>
<dbReference type="HOGENOM" id="CLU_058421_8_3_4"/>
<comment type="similarity">
    <text evidence="2">Belongs to the DoxX family.</text>
</comment>
<evidence type="ECO:0000256" key="4">
    <source>
        <dbReference type="ARBA" id="ARBA00022692"/>
    </source>
</evidence>
<evidence type="ECO:0000256" key="6">
    <source>
        <dbReference type="ARBA" id="ARBA00023136"/>
    </source>
</evidence>
<dbReference type="GO" id="GO:0005886">
    <property type="term" value="C:plasma membrane"/>
    <property type="evidence" value="ECO:0007669"/>
    <property type="project" value="UniProtKB-SubCell"/>
</dbReference>
<sequence length="140" mass="14655">MEHNKYYPLLGRIMLGAPFLMSGLGKLAAYGGTVGYISAVGLPVAPLAYLIAVAVEVGGGMMLLSGYQVRAASLVMAAFCVATAVFFHHNFADQNQMIHFLKNLMIAGGLLQIASFGAGAWSLDARLAGPASHKTALRAN</sequence>
<name>Q1LFW5_CUPMC</name>
<feature type="transmembrane region" description="Helical" evidence="7">
    <location>
        <begin position="6"/>
        <end position="24"/>
    </location>
</feature>
<comment type="subcellular location">
    <subcellularLocation>
        <location evidence="1">Cell membrane</location>
        <topology evidence="1">Multi-pass membrane protein</topology>
    </subcellularLocation>
</comment>
<dbReference type="KEGG" id="rme:Rmet_4094"/>
<keyword evidence="4 7" id="KW-0812">Transmembrane</keyword>
<evidence type="ECO:0000256" key="3">
    <source>
        <dbReference type="ARBA" id="ARBA00022475"/>
    </source>
</evidence>
<dbReference type="Proteomes" id="UP000002429">
    <property type="component" value="Plasmid megaplasmid"/>
</dbReference>
<evidence type="ECO:0000313" key="9">
    <source>
        <dbReference type="Proteomes" id="UP000002429"/>
    </source>
</evidence>
<feature type="transmembrane region" description="Helical" evidence="7">
    <location>
        <begin position="100"/>
        <end position="123"/>
    </location>
</feature>
<dbReference type="Pfam" id="PF07681">
    <property type="entry name" value="DoxX"/>
    <property type="match status" value="1"/>
</dbReference>
<dbReference type="PANTHER" id="PTHR33452">
    <property type="entry name" value="OXIDOREDUCTASE CATD-RELATED"/>
    <property type="match status" value="1"/>
</dbReference>
<evidence type="ECO:0000256" key="1">
    <source>
        <dbReference type="ARBA" id="ARBA00004651"/>
    </source>
</evidence>
<gene>
    <name evidence="8" type="ordered locus">Rmet_4094</name>
</gene>
<evidence type="ECO:0000256" key="2">
    <source>
        <dbReference type="ARBA" id="ARBA00006679"/>
    </source>
</evidence>
<dbReference type="eggNOG" id="COG2259">
    <property type="taxonomic scope" value="Bacteria"/>
</dbReference>
<protein>
    <recommendedName>
        <fullName evidence="10">DoxX family protein</fullName>
    </recommendedName>
</protein>
<reference evidence="9" key="1">
    <citation type="journal article" date="2010" name="PLoS ONE">
        <title>The complete genome sequence of Cupriavidus metallidurans strain CH34, a master survivalist in harsh and anthropogenic environments.</title>
        <authorList>
            <person name="Janssen P.J."/>
            <person name="Van Houdt R."/>
            <person name="Moors H."/>
            <person name="Monsieurs P."/>
            <person name="Morin N."/>
            <person name="Michaux A."/>
            <person name="Benotmane M.A."/>
            <person name="Leys N."/>
            <person name="Vallaeys T."/>
            <person name="Lapidus A."/>
            <person name="Monchy S."/>
            <person name="Medigue C."/>
            <person name="Taghavi S."/>
            <person name="McCorkle S."/>
            <person name="Dunn J."/>
            <person name="van der Lelie D."/>
            <person name="Mergeay M."/>
        </authorList>
    </citation>
    <scope>NUCLEOTIDE SEQUENCE [LARGE SCALE GENOMIC DNA]</scope>
    <source>
        <strain evidence="9">ATCC 43123 / DSM 2839 / NBRC 102507 / CH34</strain>
    </source>
</reference>
<evidence type="ECO:0000313" key="8">
    <source>
        <dbReference type="EMBL" id="ABF10961.1"/>
    </source>
</evidence>
<keyword evidence="8" id="KW-0614">Plasmid</keyword>
<dbReference type="InterPro" id="IPR032808">
    <property type="entry name" value="DoxX"/>
</dbReference>
<keyword evidence="5 7" id="KW-1133">Transmembrane helix</keyword>
<evidence type="ECO:0000256" key="5">
    <source>
        <dbReference type="ARBA" id="ARBA00022989"/>
    </source>
</evidence>
<evidence type="ECO:0000256" key="7">
    <source>
        <dbReference type="SAM" id="Phobius"/>
    </source>
</evidence>
<proteinExistence type="inferred from homology"/>
<keyword evidence="9" id="KW-1185">Reference proteome</keyword>
<dbReference type="EMBL" id="CP000353">
    <property type="protein sequence ID" value="ABF10961.1"/>
    <property type="molecule type" value="Genomic_DNA"/>
</dbReference>
<geneLocation type="plasmid" evidence="8 9">
    <name>megaplasmid</name>
</geneLocation>
<accession>Q1LFW5</accession>
<feature type="transmembrane region" description="Helical" evidence="7">
    <location>
        <begin position="67"/>
        <end position="88"/>
    </location>
</feature>
<dbReference type="InterPro" id="IPR051907">
    <property type="entry name" value="DoxX-like_oxidoreductase"/>
</dbReference>
<dbReference type="AlphaFoldDB" id="Q1LFW5"/>
<dbReference type="PANTHER" id="PTHR33452:SF1">
    <property type="entry name" value="INNER MEMBRANE PROTEIN YPHA-RELATED"/>
    <property type="match status" value="1"/>
</dbReference>